<sequence>MLAFGELTSFEQFAADARIAPSVADKVDLALAAGHSLDHYRALAGRITELGVDSVERMRGVGATFAVFGERTQPGDWYESLMKGYVLDGIMKDFYRASLTNLDDTSERVATAALDDTRQAEFLRSRLERAIAENGGALSSRLALWGRRLVAEAMTRGRSILLSEIGAPEATVVAVTEKCLSNHSRRMSGLGLVA</sequence>
<proteinExistence type="predicted"/>
<name>A0ABP5EM89_9MICO</name>
<dbReference type="Proteomes" id="UP001500755">
    <property type="component" value="Unassembled WGS sequence"/>
</dbReference>
<organism evidence="2 3">
    <name type="scientific">Brevibacterium samyangense</name>
    <dbReference type="NCBI Taxonomy" id="366888"/>
    <lineage>
        <taxon>Bacteria</taxon>
        <taxon>Bacillati</taxon>
        <taxon>Actinomycetota</taxon>
        <taxon>Actinomycetes</taxon>
        <taxon>Micrococcales</taxon>
        <taxon>Brevibacteriaceae</taxon>
        <taxon>Brevibacterium</taxon>
    </lineage>
</organism>
<evidence type="ECO:0000259" key="1">
    <source>
        <dbReference type="Pfam" id="PF13794"/>
    </source>
</evidence>
<protein>
    <submittedName>
        <fullName evidence="2">Ferritin-like fold-containing protein</fullName>
    </submittedName>
</protein>
<gene>
    <name evidence="2" type="ORF">GCM10009755_08790</name>
</gene>
<accession>A0ABP5EM89</accession>
<comment type="caution">
    <text evidence="2">The sequence shown here is derived from an EMBL/GenBank/DDBJ whole genome shotgun (WGS) entry which is preliminary data.</text>
</comment>
<dbReference type="InterPro" id="IPR012347">
    <property type="entry name" value="Ferritin-like"/>
</dbReference>
<feature type="domain" description="Ferritin-like" evidence="1">
    <location>
        <begin position="1"/>
        <end position="159"/>
    </location>
</feature>
<dbReference type="Gene3D" id="1.20.1260.10">
    <property type="match status" value="1"/>
</dbReference>
<evidence type="ECO:0000313" key="2">
    <source>
        <dbReference type="EMBL" id="GAA2002369.1"/>
    </source>
</evidence>
<evidence type="ECO:0000313" key="3">
    <source>
        <dbReference type="Proteomes" id="UP001500755"/>
    </source>
</evidence>
<dbReference type="InterPro" id="IPR059125">
    <property type="entry name" value="Ferritin_actino"/>
</dbReference>
<dbReference type="EMBL" id="BAAANO010000008">
    <property type="protein sequence ID" value="GAA2002369.1"/>
    <property type="molecule type" value="Genomic_DNA"/>
</dbReference>
<keyword evidence="3" id="KW-1185">Reference proteome</keyword>
<reference evidence="3" key="1">
    <citation type="journal article" date="2019" name="Int. J. Syst. Evol. Microbiol.">
        <title>The Global Catalogue of Microorganisms (GCM) 10K type strain sequencing project: providing services to taxonomists for standard genome sequencing and annotation.</title>
        <authorList>
            <consortium name="The Broad Institute Genomics Platform"/>
            <consortium name="The Broad Institute Genome Sequencing Center for Infectious Disease"/>
            <person name="Wu L."/>
            <person name="Ma J."/>
        </authorList>
    </citation>
    <scope>NUCLEOTIDE SEQUENCE [LARGE SCALE GENOMIC DNA]</scope>
    <source>
        <strain evidence="3">JCM 14546</strain>
    </source>
</reference>
<dbReference type="Pfam" id="PF13794">
    <property type="entry name" value="MiaE_2"/>
    <property type="match status" value="1"/>
</dbReference>